<keyword evidence="3 10" id="KW-0813">Transport</keyword>
<evidence type="ECO:0000313" key="15">
    <source>
        <dbReference type="EMBL" id="MCS0596593.1"/>
    </source>
</evidence>
<evidence type="ECO:0000259" key="14">
    <source>
        <dbReference type="Pfam" id="PF14905"/>
    </source>
</evidence>
<dbReference type="Pfam" id="PF14905">
    <property type="entry name" value="OMP_b-brl_3"/>
    <property type="match status" value="1"/>
</dbReference>
<evidence type="ECO:0000313" key="16">
    <source>
        <dbReference type="Proteomes" id="UP001206572"/>
    </source>
</evidence>
<comment type="subcellular location">
    <subcellularLocation>
        <location evidence="1 10">Cell outer membrane</location>
        <topology evidence="1 10">Multi-pass membrane protein</topology>
    </subcellularLocation>
</comment>
<keyword evidence="7 10" id="KW-0472">Membrane</keyword>
<evidence type="ECO:0000256" key="12">
    <source>
        <dbReference type="SAM" id="SignalP"/>
    </source>
</evidence>
<dbReference type="InterPro" id="IPR041700">
    <property type="entry name" value="OMP_b-brl_3"/>
</dbReference>
<dbReference type="InterPro" id="IPR012910">
    <property type="entry name" value="Plug_dom"/>
</dbReference>
<evidence type="ECO:0000259" key="13">
    <source>
        <dbReference type="Pfam" id="PF07715"/>
    </source>
</evidence>
<dbReference type="RefSeq" id="WP_258827629.1">
    <property type="nucleotide sequence ID" value="NZ_JANUHA010000005.1"/>
</dbReference>
<keyword evidence="9 10" id="KW-0998">Cell outer membrane</keyword>
<comment type="similarity">
    <text evidence="2 10">Belongs to the TonB-dependent receptor family.</text>
</comment>
<feature type="signal peptide" evidence="12">
    <location>
        <begin position="1"/>
        <end position="32"/>
    </location>
</feature>
<evidence type="ECO:0000256" key="9">
    <source>
        <dbReference type="ARBA" id="ARBA00023237"/>
    </source>
</evidence>
<evidence type="ECO:0000256" key="8">
    <source>
        <dbReference type="ARBA" id="ARBA00023170"/>
    </source>
</evidence>
<keyword evidence="6 12" id="KW-0732">Signal</keyword>
<dbReference type="Pfam" id="PF07715">
    <property type="entry name" value="Plug"/>
    <property type="match status" value="1"/>
</dbReference>
<dbReference type="Proteomes" id="UP001206572">
    <property type="component" value="Unassembled WGS sequence"/>
</dbReference>
<dbReference type="SUPFAM" id="SSF56935">
    <property type="entry name" value="Porins"/>
    <property type="match status" value="1"/>
</dbReference>
<feature type="compositionally biased region" description="Low complexity" evidence="11">
    <location>
        <begin position="37"/>
        <end position="61"/>
    </location>
</feature>
<keyword evidence="8 15" id="KW-0675">Receptor</keyword>
<feature type="compositionally biased region" description="Basic and acidic residues" evidence="11">
    <location>
        <begin position="333"/>
        <end position="349"/>
    </location>
</feature>
<comment type="caution">
    <text evidence="15">The sequence shown here is derived from an EMBL/GenBank/DDBJ whole genome shotgun (WGS) entry which is preliminary data.</text>
</comment>
<keyword evidence="4 10" id="KW-1134">Transmembrane beta strand</keyword>
<keyword evidence="5 10" id="KW-0812">Transmembrane</keyword>
<feature type="region of interest" description="Disordered" evidence="11">
    <location>
        <begin position="332"/>
        <end position="363"/>
    </location>
</feature>
<evidence type="ECO:0000256" key="11">
    <source>
        <dbReference type="SAM" id="MobiDB-lite"/>
    </source>
</evidence>
<evidence type="ECO:0000256" key="7">
    <source>
        <dbReference type="ARBA" id="ARBA00023136"/>
    </source>
</evidence>
<dbReference type="InterPro" id="IPR036942">
    <property type="entry name" value="Beta-barrel_TonB_sf"/>
</dbReference>
<dbReference type="InterPro" id="IPR037066">
    <property type="entry name" value="Plug_dom_sf"/>
</dbReference>
<feature type="domain" description="TonB-dependent receptor plug" evidence="13">
    <location>
        <begin position="88"/>
        <end position="178"/>
    </location>
</feature>
<reference evidence="15 16" key="1">
    <citation type="submission" date="2022-08" db="EMBL/GenBank/DDBJ databases">
        <title>Reclassification of Massilia species as members of the genera Telluria, Duganella, Pseudoduganella, Mokoshia gen. nov. and Zemynaea gen. nov. using orthogonal and non-orthogonal genome-based approaches.</title>
        <authorList>
            <person name="Bowman J.P."/>
        </authorList>
    </citation>
    <scope>NUCLEOTIDE SEQUENCE [LARGE SCALE GENOMIC DNA]</scope>
    <source>
        <strain evidence="15 16">JCM 31661</strain>
    </source>
</reference>
<keyword evidence="16" id="KW-1185">Reference proteome</keyword>
<evidence type="ECO:0000256" key="5">
    <source>
        <dbReference type="ARBA" id="ARBA00022692"/>
    </source>
</evidence>
<protein>
    <submittedName>
        <fullName evidence="15">TonB-dependent receptor</fullName>
    </submittedName>
</protein>
<evidence type="ECO:0000256" key="2">
    <source>
        <dbReference type="ARBA" id="ARBA00009810"/>
    </source>
</evidence>
<name>A0ABT2AK81_9BURK</name>
<organism evidence="15 16">
    <name type="scientific">Massilia agri</name>
    <dbReference type="NCBI Taxonomy" id="1886785"/>
    <lineage>
        <taxon>Bacteria</taxon>
        <taxon>Pseudomonadati</taxon>
        <taxon>Pseudomonadota</taxon>
        <taxon>Betaproteobacteria</taxon>
        <taxon>Burkholderiales</taxon>
        <taxon>Oxalobacteraceae</taxon>
        <taxon>Telluria group</taxon>
        <taxon>Massilia</taxon>
    </lineage>
</organism>
<proteinExistence type="inferred from homology"/>
<dbReference type="Gene3D" id="2.170.130.10">
    <property type="entry name" value="TonB-dependent receptor, plug domain"/>
    <property type="match status" value="1"/>
</dbReference>
<evidence type="ECO:0000256" key="4">
    <source>
        <dbReference type="ARBA" id="ARBA00022452"/>
    </source>
</evidence>
<evidence type="ECO:0000256" key="10">
    <source>
        <dbReference type="PROSITE-ProRule" id="PRU01360"/>
    </source>
</evidence>
<evidence type="ECO:0000256" key="6">
    <source>
        <dbReference type="ARBA" id="ARBA00022729"/>
    </source>
</evidence>
<dbReference type="Gene3D" id="2.40.170.20">
    <property type="entry name" value="TonB-dependent receptor, beta-barrel domain"/>
    <property type="match status" value="1"/>
</dbReference>
<evidence type="ECO:0000256" key="3">
    <source>
        <dbReference type="ARBA" id="ARBA00022448"/>
    </source>
</evidence>
<feature type="chain" id="PRO_5046388684" evidence="12">
    <location>
        <begin position="33"/>
        <end position="773"/>
    </location>
</feature>
<dbReference type="InterPro" id="IPR039426">
    <property type="entry name" value="TonB-dep_rcpt-like"/>
</dbReference>
<feature type="domain" description="Outer membrane protein beta-barrel" evidence="14">
    <location>
        <begin position="336"/>
        <end position="739"/>
    </location>
</feature>
<dbReference type="EMBL" id="JANUHA010000005">
    <property type="protein sequence ID" value="MCS0596593.1"/>
    <property type="molecule type" value="Genomic_DNA"/>
</dbReference>
<gene>
    <name evidence="15" type="ORF">NX780_09540</name>
</gene>
<sequence length="773" mass="83714">MPTPRHTAHLPRLSLIARLVAGTFLVPFAANAQEAPQQATQAAQAQAKPAQPAPQVVSQAPEAPPAGGTAVSTVNVTANKTTNRIDRQVYDVKSDPASSNDTVADTLNKVPSVGVDPDGNVTLRGRSNVQILVDGKPSAMFQGDNRAAAINAIPAADLESVEVINNPGAQFGNEGGGGPILNLVMRRERSPGGFAALNANVGSAGRYNTSGFGSYTSGRFSVQGAAYRRHDHRDNTGETRRERIDPVTGAVTSSTQFSSGVNNTDSAGFNAGLTYNWGDKDVLGATASFAENNNDGGSSERYRSVSAAGVVDSEYERITRRDNKNRNYSLGARLDHKGEKPGETFKMDLRLSGNDGDSDARYNTDYTVRPRNASAPNSRQDGLNETRIADFTGDYELPGAHGVMRLGYKVARNESTFDNAFFDIGAGGSESVNTQRTNRFELTDMTYALYGSYQWRVNEKWGVQGGLRAEYADLDMNQVTTSIRASNHYFDAIPSAFVTYGLSDDTTIRLSYAHRIRRPNAGELNPFVVYRDELNLSSGNPELQPTNTDSLELGVETKIGKVDTTVRAYARRESDLISERRYLLANDVLLTTRENSGSSRSGGIEFNFSGRATDKLMINVNGNVGYSEQTVLGSTLDDKRSATSISGRARIAYQLNQANFFQLMLNAQGKTLFGEGYRQPVRTADFSYRHNLSPALSLVVNVNDLFDSQKSESITETDVLREYSLRRFGGRMAYIGLSYRFGSFGNAGNRRPMFMGPGGPGPGRFMGGGGPGR</sequence>
<evidence type="ECO:0000256" key="1">
    <source>
        <dbReference type="ARBA" id="ARBA00004571"/>
    </source>
</evidence>
<accession>A0ABT2AK81</accession>
<dbReference type="PROSITE" id="PS52016">
    <property type="entry name" value="TONB_DEPENDENT_REC_3"/>
    <property type="match status" value="1"/>
</dbReference>
<feature type="region of interest" description="Disordered" evidence="11">
    <location>
        <begin position="37"/>
        <end position="71"/>
    </location>
</feature>
<dbReference type="PANTHER" id="PTHR30069">
    <property type="entry name" value="TONB-DEPENDENT OUTER MEMBRANE RECEPTOR"/>
    <property type="match status" value="1"/>
</dbReference>
<dbReference type="PANTHER" id="PTHR30069:SF29">
    <property type="entry name" value="HEMOGLOBIN AND HEMOGLOBIN-HAPTOGLOBIN-BINDING PROTEIN 1-RELATED"/>
    <property type="match status" value="1"/>
</dbReference>